<protein>
    <submittedName>
        <fullName evidence="2">Uncharacterized protein</fullName>
    </submittedName>
</protein>
<proteinExistence type="predicted"/>
<evidence type="ECO:0000313" key="2">
    <source>
        <dbReference type="EMBL" id="VVC87136.1"/>
    </source>
</evidence>
<dbReference type="AlphaFoldDB" id="A0A5E4PPY3"/>
<reference evidence="2 3" key="1">
    <citation type="submission" date="2017-07" db="EMBL/GenBank/DDBJ databases">
        <authorList>
            <person name="Talla V."/>
            <person name="Backstrom N."/>
        </authorList>
    </citation>
    <scope>NUCLEOTIDE SEQUENCE [LARGE SCALE GENOMIC DNA]</scope>
</reference>
<organism evidence="2 3">
    <name type="scientific">Leptidea sinapis</name>
    <dbReference type="NCBI Taxonomy" id="189913"/>
    <lineage>
        <taxon>Eukaryota</taxon>
        <taxon>Metazoa</taxon>
        <taxon>Ecdysozoa</taxon>
        <taxon>Arthropoda</taxon>
        <taxon>Hexapoda</taxon>
        <taxon>Insecta</taxon>
        <taxon>Pterygota</taxon>
        <taxon>Neoptera</taxon>
        <taxon>Endopterygota</taxon>
        <taxon>Lepidoptera</taxon>
        <taxon>Glossata</taxon>
        <taxon>Ditrysia</taxon>
        <taxon>Papilionoidea</taxon>
        <taxon>Pieridae</taxon>
        <taxon>Dismorphiinae</taxon>
        <taxon>Leptidea</taxon>
    </lineage>
</organism>
<dbReference type="EMBL" id="FZQP02000082">
    <property type="protein sequence ID" value="VVC87136.1"/>
    <property type="molecule type" value="Genomic_DNA"/>
</dbReference>
<feature type="region of interest" description="Disordered" evidence="1">
    <location>
        <begin position="177"/>
        <end position="198"/>
    </location>
</feature>
<dbReference type="Proteomes" id="UP000324832">
    <property type="component" value="Unassembled WGS sequence"/>
</dbReference>
<evidence type="ECO:0000313" key="3">
    <source>
        <dbReference type="Proteomes" id="UP000324832"/>
    </source>
</evidence>
<accession>A0A5E4PPY3</accession>
<keyword evidence="3" id="KW-1185">Reference proteome</keyword>
<evidence type="ECO:0000256" key="1">
    <source>
        <dbReference type="SAM" id="MobiDB-lite"/>
    </source>
</evidence>
<sequence length="370" mass="41623">MDVASGRLEGTVDLPRHCDVLRVFNLLADQLPPQPKPLRTEEDKSSYLINLETNIGQLETQHEEEEDIQTLYTKLVNIINTSLVRNSKNKESITIHKILSESTRTLLTRRTELLKTKQKSKEMKEELSRLFKATSRAIDKDYKNHRNKIIETSLKEYRSTKKTDHAQKLDYKLKNKIRRNQDRSLSPEARAALAPRPQHRRQLQTFDLALRCLTHVLHLLLRTARDDRQRDQTEAGARRVVLLGLRSGQTGDSLLHLAASSLNTVHTALAARGLAPQRSPRVFPSEHVLVEALLAGGAHLDQLNKFSNSAGELLALNRAARVCPARHTPLACLAARALLAACPRDLPAPVRAALPATLMDFLMLHREPAA</sequence>
<gene>
    <name evidence="2" type="ORF">LSINAPIS_LOCUS821</name>
</gene>
<name>A0A5E4PPY3_9NEOP</name>